<comment type="caution">
    <text evidence="5">The sequence shown here is derived from an EMBL/GenBank/DDBJ whole genome shotgun (WGS) entry which is preliminary data.</text>
</comment>
<keyword evidence="3 5" id="KW-0269">Exonuclease</keyword>
<dbReference type="PANTHER" id="PTHR30231:SF4">
    <property type="entry name" value="PROTEIN NEN2"/>
    <property type="match status" value="1"/>
</dbReference>
<keyword evidence="1" id="KW-0540">Nuclease</keyword>
<sequence length="211" mass="22990">MKRKPRSPGYVVVDVETTGLRTSEDDRIIEIGLVHLDATGDVTGEWTTLVNPGRDLGPEHVHGITEADVSRAPAFQEIAGGVAALLRGRIMAAHNLPFDARFVAHEFRRLDVNWPVDHRLGVCTMNWAAHFLPGDPRSLADCCAVAGVPLDGAHEAMSDARAAAGLLRHYIESAGPDLPWRYLFEAVARITWPDVPGQRTLPPSLMLPPSL</sequence>
<accession>A0ABV9EFW4</accession>
<feature type="domain" description="Exonuclease" evidence="4">
    <location>
        <begin position="9"/>
        <end position="176"/>
    </location>
</feature>
<keyword evidence="2" id="KW-0378">Hydrolase</keyword>
<dbReference type="Pfam" id="PF00929">
    <property type="entry name" value="RNase_T"/>
    <property type="match status" value="1"/>
</dbReference>
<dbReference type="InterPro" id="IPR012337">
    <property type="entry name" value="RNaseH-like_sf"/>
</dbReference>
<dbReference type="SUPFAM" id="SSF53098">
    <property type="entry name" value="Ribonuclease H-like"/>
    <property type="match status" value="1"/>
</dbReference>
<evidence type="ECO:0000313" key="5">
    <source>
        <dbReference type="EMBL" id="MFC4588465.1"/>
    </source>
</evidence>
<dbReference type="PANTHER" id="PTHR30231">
    <property type="entry name" value="DNA POLYMERASE III SUBUNIT EPSILON"/>
    <property type="match status" value="1"/>
</dbReference>
<evidence type="ECO:0000256" key="1">
    <source>
        <dbReference type="ARBA" id="ARBA00022722"/>
    </source>
</evidence>
<evidence type="ECO:0000256" key="3">
    <source>
        <dbReference type="ARBA" id="ARBA00022839"/>
    </source>
</evidence>
<evidence type="ECO:0000256" key="2">
    <source>
        <dbReference type="ARBA" id="ARBA00022801"/>
    </source>
</evidence>
<dbReference type="InterPro" id="IPR013520">
    <property type="entry name" value="Ribonucl_H"/>
</dbReference>
<dbReference type="SMART" id="SM00479">
    <property type="entry name" value="EXOIII"/>
    <property type="match status" value="1"/>
</dbReference>
<dbReference type="NCBIfam" id="TIGR00573">
    <property type="entry name" value="dnaq"/>
    <property type="match status" value="1"/>
</dbReference>
<reference evidence="6" key="1">
    <citation type="journal article" date="2019" name="Int. J. Syst. Evol. Microbiol.">
        <title>The Global Catalogue of Microorganisms (GCM) 10K type strain sequencing project: providing services to taxonomists for standard genome sequencing and annotation.</title>
        <authorList>
            <consortium name="The Broad Institute Genomics Platform"/>
            <consortium name="The Broad Institute Genome Sequencing Center for Infectious Disease"/>
            <person name="Wu L."/>
            <person name="Ma J."/>
        </authorList>
    </citation>
    <scope>NUCLEOTIDE SEQUENCE [LARGE SCALE GENOMIC DNA]</scope>
    <source>
        <strain evidence="6">CCUG 49560</strain>
    </source>
</reference>
<organism evidence="5 6">
    <name type="scientific">Sphaerisporangium corydalis</name>
    <dbReference type="NCBI Taxonomy" id="1441875"/>
    <lineage>
        <taxon>Bacteria</taxon>
        <taxon>Bacillati</taxon>
        <taxon>Actinomycetota</taxon>
        <taxon>Actinomycetes</taxon>
        <taxon>Streptosporangiales</taxon>
        <taxon>Streptosporangiaceae</taxon>
        <taxon>Sphaerisporangium</taxon>
    </lineage>
</organism>
<dbReference type="GO" id="GO:0004527">
    <property type="term" value="F:exonuclease activity"/>
    <property type="evidence" value="ECO:0007669"/>
    <property type="project" value="UniProtKB-KW"/>
</dbReference>
<name>A0ABV9EFW4_9ACTN</name>
<dbReference type="Gene3D" id="3.30.420.10">
    <property type="entry name" value="Ribonuclease H-like superfamily/Ribonuclease H"/>
    <property type="match status" value="1"/>
</dbReference>
<proteinExistence type="predicted"/>
<gene>
    <name evidence="5" type="ORF">ACFO8L_20420</name>
</gene>
<dbReference type="CDD" id="cd06127">
    <property type="entry name" value="DEDDh"/>
    <property type="match status" value="1"/>
</dbReference>
<dbReference type="Proteomes" id="UP001595891">
    <property type="component" value="Unassembled WGS sequence"/>
</dbReference>
<dbReference type="InterPro" id="IPR036397">
    <property type="entry name" value="RNaseH_sf"/>
</dbReference>
<evidence type="ECO:0000313" key="6">
    <source>
        <dbReference type="Proteomes" id="UP001595891"/>
    </source>
</evidence>
<keyword evidence="6" id="KW-1185">Reference proteome</keyword>
<dbReference type="InterPro" id="IPR006054">
    <property type="entry name" value="DnaQ"/>
</dbReference>
<evidence type="ECO:0000259" key="4">
    <source>
        <dbReference type="SMART" id="SM00479"/>
    </source>
</evidence>
<dbReference type="EMBL" id="JBHSFN010000012">
    <property type="protein sequence ID" value="MFC4588465.1"/>
    <property type="molecule type" value="Genomic_DNA"/>
</dbReference>
<dbReference type="RefSeq" id="WP_262843347.1">
    <property type="nucleotide sequence ID" value="NZ_JANZYP010000017.1"/>
</dbReference>
<protein>
    <submittedName>
        <fullName evidence="5">Exonuclease domain-containing protein</fullName>
    </submittedName>
</protein>